<organism evidence="3 4">
    <name type="scientific">Tsukamurella paurometabola</name>
    <name type="common">Corynebacterium paurometabolum</name>
    <dbReference type="NCBI Taxonomy" id="2061"/>
    <lineage>
        <taxon>Bacteria</taxon>
        <taxon>Bacillati</taxon>
        <taxon>Actinomycetota</taxon>
        <taxon>Actinomycetes</taxon>
        <taxon>Mycobacteriales</taxon>
        <taxon>Tsukamurellaceae</taxon>
        <taxon>Tsukamurella</taxon>
    </lineage>
</organism>
<feature type="region of interest" description="Disordered" evidence="1">
    <location>
        <begin position="1"/>
        <end position="39"/>
    </location>
</feature>
<dbReference type="CDD" id="cd04333">
    <property type="entry name" value="ProX_deacylase"/>
    <property type="match status" value="1"/>
</dbReference>
<dbReference type="InterPro" id="IPR007214">
    <property type="entry name" value="YbaK/aa-tRNA-synth-assoc-dom"/>
</dbReference>
<evidence type="ECO:0000313" key="4">
    <source>
        <dbReference type="Proteomes" id="UP000676853"/>
    </source>
</evidence>
<accession>A0ABS5NE10</accession>
<dbReference type="Gene3D" id="3.90.960.10">
    <property type="entry name" value="YbaK/aminoacyl-tRNA synthetase-associated domain"/>
    <property type="match status" value="1"/>
</dbReference>
<gene>
    <name evidence="3" type="ORF">KFZ73_14750</name>
</gene>
<keyword evidence="4" id="KW-1185">Reference proteome</keyword>
<feature type="compositionally biased region" description="Basic residues" evidence="1">
    <location>
        <begin position="22"/>
        <end position="34"/>
    </location>
</feature>
<dbReference type="Pfam" id="PF04073">
    <property type="entry name" value="tRNA_edit"/>
    <property type="match status" value="1"/>
</dbReference>
<dbReference type="EMBL" id="JAGXOE010000035">
    <property type="protein sequence ID" value="MBS4102494.1"/>
    <property type="molecule type" value="Genomic_DNA"/>
</dbReference>
<evidence type="ECO:0000313" key="3">
    <source>
        <dbReference type="EMBL" id="MBS4102494.1"/>
    </source>
</evidence>
<evidence type="ECO:0000259" key="2">
    <source>
        <dbReference type="Pfam" id="PF04073"/>
    </source>
</evidence>
<protein>
    <submittedName>
        <fullName evidence="3">YbaK/EbsC family protein</fullName>
    </submittedName>
</protein>
<feature type="domain" description="YbaK/aminoacyl-tRNA synthetase-associated" evidence="2">
    <location>
        <begin position="75"/>
        <end position="191"/>
    </location>
</feature>
<dbReference type="PANTHER" id="PTHR30411">
    <property type="entry name" value="CYTOPLASMIC PROTEIN"/>
    <property type="match status" value="1"/>
</dbReference>
<reference evidence="3 4" key="1">
    <citation type="submission" date="2021-04" db="EMBL/GenBank/DDBJ databases">
        <title>Whole genome sequence analysis of a thiophenic sulfur metabolizing bacteria.</title>
        <authorList>
            <person name="Akhtar N."/>
            <person name="Akram J."/>
            <person name="Aslam A."/>
        </authorList>
    </citation>
    <scope>NUCLEOTIDE SEQUENCE [LARGE SCALE GENOMIC DNA]</scope>
    <source>
        <strain evidence="3 4">3OW</strain>
    </source>
</reference>
<feature type="compositionally biased region" description="Low complexity" evidence="1">
    <location>
        <begin position="10"/>
        <end position="21"/>
    </location>
</feature>
<evidence type="ECO:0000256" key="1">
    <source>
        <dbReference type="SAM" id="MobiDB-lite"/>
    </source>
</evidence>
<proteinExistence type="predicted"/>
<comment type="caution">
    <text evidence="3">The sequence shown here is derived from an EMBL/GenBank/DDBJ whole genome shotgun (WGS) entry which is preliminary data.</text>
</comment>
<dbReference type="SUPFAM" id="SSF55826">
    <property type="entry name" value="YbaK/ProRS associated domain"/>
    <property type="match status" value="1"/>
</dbReference>
<name>A0ABS5NE10_TSUPA</name>
<dbReference type="InterPro" id="IPR036754">
    <property type="entry name" value="YbaK/aa-tRNA-synt-asso_dom_sf"/>
</dbReference>
<sequence>MRSCCGPSAGRGPRTSSPPCSRRSRGAARVRPRPRGGEPGILVAVTEQYSARTEAVRAALVAAGHPDTVRHVPDGARTAAEAAAALGCEVGAIANSLVFLADGAPLLVLSSGRHRVDTAGLAGRLGHDAITRATPDDVVAATGQVIGGVSPVGHPRPVVTVIDESLAEYPDLYAAAGTHDTIFRTDFAALVALTGARIVTTSAA</sequence>
<dbReference type="PANTHER" id="PTHR30411:SF1">
    <property type="entry name" value="CYTOPLASMIC PROTEIN"/>
    <property type="match status" value="1"/>
</dbReference>
<dbReference type="Proteomes" id="UP000676853">
    <property type="component" value="Unassembled WGS sequence"/>
</dbReference>